<dbReference type="AlphaFoldDB" id="A0A9P6HPU6"/>
<organism evidence="15 16">
    <name type="scientific">Thelephora terrestris</name>
    <dbReference type="NCBI Taxonomy" id="56493"/>
    <lineage>
        <taxon>Eukaryota</taxon>
        <taxon>Fungi</taxon>
        <taxon>Dikarya</taxon>
        <taxon>Basidiomycota</taxon>
        <taxon>Agaricomycotina</taxon>
        <taxon>Agaricomycetes</taxon>
        <taxon>Thelephorales</taxon>
        <taxon>Thelephoraceae</taxon>
        <taxon>Thelephora</taxon>
    </lineage>
</organism>
<evidence type="ECO:0000256" key="1">
    <source>
        <dbReference type="ARBA" id="ARBA00001971"/>
    </source>
</evidence>
<dbReference type="GO" id="GO:0016705">
    <property type="term" value="F:oxidoreductase activity, acting on paired donors, with incorporation or reduction of molecular oxygen"/>
    <property type="evidence" value="ECO:0007669"/>
    <property type="project" value="InterPro"/>
</dbReference>
<dbReference type="GO" id="GO:0008395">
    <property type="term" value="F:steroid hydroxylase activity"/>
    <property type="evidence" value="ECO:0007669"/>
    <property type="project" value="TreeGrafter"/>
</dbReference>
<name>A0A9P6HPU6_9AGAM</name>
<dbReference type="Pfam" id="PF00067">
    <property type="entry name" value="p450"/>
    <property type="match status" value="1"/>
</dbReference>
<evidence type="ECO:0000256" key="2">
    <source>
        <dbReference type="ARBA" id="ARBA00004586"/>
    </source>
</evidence>
<dbReference type="InterPro" id="IPR024204">
    <property type="entry name" value="Cyt_P450_CYP7A1-type"/>
</dbReference>
<keyword evidence="10" id="KW-0443">Lipid metabolism</keyword>
<evidence type="ECO:0000256" key="9">
    <source>
        <dbReference type="ARBA" id="ARBA00023004"/>
    </source>
</evidence>
<gene>
    <name evidence="15" type="ORF">BJ322DRAFT_9570</name>
</gene>
<comment type="cofactor">
    <cofactor evidence="1 12 13">
        <name>heme</name>
        <dbReference type="ChEBI" id="CHEBI:30413"/>
    </cofactor>
</comment>
<feature type="binding site" evidence="14">
    <location>
        <position position="282"/>
    </location>
    <ligand>
        <name>substrate</name>
    </ligand>
</feature>
<dbReference type="PIRSF" id="PIRSF000047">
    <property type="entry name" value="Cytochrome_CYPVIIA1"/>
    <property type="match status" value="1"/>
</dbReference>
<evidence type="ECO:0000256" key="12">
    <source>
        <dbReference type="PIRNR" id="PIRNR000047"/>
    </source>
</evidence>
<dbReference type="GO" id="GO:0006629">
    <property type="term" value="P:lipid metabolic process"/>
    <property type="evidence" value="ECO:0007669"/>
    <property type="project" value="UniProtKB-KW"/>
</dbReference>
<proteinExistence type="inferred from homology"/>
<comment type="subcellular location">
    <subcellularLocation>
        <location evidence="2 12">Endoplasmic reticulum membrane</location>
    </subcellularLocation>
</comment>
<dbReference type="InterPro" id="IPR001128">
    <property type="entry name" value="Cyt_P450"/>
</dbReference>
<evidence type="ECO:0000256" key="6">
    <source>
        <dbReference type="ARBA" id="ARBA00022723"/>
    </source>
</evidence>
<dbReference type="EMBL" id="WIUZ02000001">
    <property type="protein sequence ID" value="KAF9792068.1"/>
    <property type="molecule type" value="Genomic_DNA"/>
</dbReference>
<comment type="caution">
    <text evidence="15">The sequence shown here is derived from an EMBL/GenBank/DDBJ whole genome shotgun (WGS) entry which is preliminary data.</text>
</comment>
<dbReference type="SUPFAM" id="SSF48264">
    <property type="entry name" value="Cytochrome P450"/>
    <property type="match status" value="1"/>
</dbReference>
<evidence type="ECO:0000313" key="16">
    <source>
        <dbReference type="Proteomes" id="UP000736335"/>
    </source>
</evidence>
<keyword evidence="6 12" id="KW-0479">Metal-binding</keyword>
<dbReference type="GO" id="GO:0020037">
    <property type="term" value="F:heme binding"/>
    <property type="evidence" value="ECO:0007669"/>
    <property type="project" value="InterPro"/>
</dbReference>
<keyword evidence="7 12" id="KW-0256">Endoplasmic reticulum</keyword>
<protein>
    <submittedName>
        <fullName evidence="15">Cytochrome P450</fullName>
    </submittedName>
</protein>
<dbReference type="PRINTS" id="PR00465">
    <property type="entry name" value="EP450IV"/>
</dbReference>
<evidence type="ECO:0000256" key="8">
    <source>
        <dbReference type="ARBA" id="ARBA00023002"/>
    </source>
</evidence>
<evidence type="ECO:0000256" key="10">
    <source>
        <dbReference type="ARBA" id="ARBA00023098"/>
    </source>
</evidence>
<dbReference type="GO" id="GO:0005506">
    <property type="term" value="F:iron ion binding"/>
    <property type="evidence" value="ECO:0007669"/>
    <property type="project" value="InterPro"/>
</dbReference>
<evidence type="ECO:0000256" key="5">
    <source>
        <dbReference type="ARBA" id="ARBA00022617"/>
    </source>
</evidence>
<dbReference type="GO" id="GO:0005789">
    <property type="term" value="C:endoplasmic reticulum membrane"/>
    <property type="evidence" value="ECO:0007669"/>
    <property type="project" value="UniProtKB-SubCell"/>
</dbReference>
<keyword evidence="5 12" id="KW-0349">Heme</keyword>
<reference evidence="15" key="1">
    <citation type="journal article" date="2020" name="Nat. Commun.">
        <title>Large-scale genome sequencing of mycorrhizal fungi provides insights into the early evolution of symbiotic traits.</title>
        <authorList>
            <person name="Miyauchi S."/>
            <person name="Kiss E."/>
            <person name="Kuo A."/>
            <person name="Drula E."/>
            <person name="Kohler A."/>
            <person name="Sanchez-Garcia M."/>
            <person name="Morin E."/>
            <person name="Andreopoulos B."/>
            <person name="Barry K.W."/>
            <person name="Bonito G."/>
            <person name="Buee M."/>
            <person name="Carver A."/>
            <person name="Chen C."/>
            <person name="Cichocki N."/>
            <person name="Clum A."/>
            <person name="Culley D."/>
            <person name="Crous P.W."/>
            <person name="Fauchery L."/>
            <person name="Girlanda M."/>
            <person name="Hayes R.D."/>
            <person name="Keri Z."/>
            <person name="LaButti K."/>
            <person name="Lipzen A."/>
            <person name="Lombard V."/>
            <person name="Magnuson J."/>
            <person name="Maillard F."/>
            <person name="Murat C."/>
            <person name="Nolan M."/>
            <person name="Ohm R.A."/>
            <person name="Pangilinan J."/>
            <person name="Pereira M.F."/>
            <person name="Perotto S."/>
            <person name="Peter M."/>
            <person name="Pfister S."/>
            <person name="Riley R."/>
            <person name="Sitrit Y."/>
            <person name="Stielow J.B."/>
            <person name="Szollosi G."/>
            <person name="Zifcakova L."/>
            <person name="Stursova M."/>
            <person name="Spatafora J.W."/>
            <person name="Tedersoo L."/>
            <person name="Vaario L.M."/>
            <person name="Yamada A."/>
            <person name="Yan M."/>
            <person name="Wang P."/>
            <person name="Xu J."/>
            <person name="Bruns T."/>
            <person name="Baldrian P."/>
            <person name="Vilgalys R."/>
            <person name="Dunand C."/>
            <person name="Henrissat B."/>
            <person name="Grigoriev I.V."/>
            <person name="Hibbett D."/>
            <person name="Nagy L.G."/>
            <person name="Martin F.M."/>
        </authorList>
    </citation>
    <scope>NUCLEOTIDE SEQUENCE</scope>
    <source>
        <strain evidence="15">UH-Tt-Lm1</strain>
    </source>
</reference>
<sequence>MVFQPWKDPSVVVASILLLVIARAVYKKNQSTRRPPVVSYLVPWVGSAIDLGKSPDAFFRRAIAKHGDIFTVKAFGRSITYITSPHLIAEVYKNPQKYDFLQIRENVGANVFMMSDKLARAPMMQETIFPLSLKLLSQKYVQPVVDKYITLIAQYLEERESQYNGLNIPLRDFIVPLTFDASSHAFFGKACPFEDLFKPFRLFDTSFHLLLAGVPKVFMKGPVKALDELATIVDEKYLSKPNALDDASEMVKAYDQTTRDNGFNTREAATLIVSFLWALEANAPLAAYWVIALNLQHQDGLKPFVAEVDEAVASWNTKNPSLPLDSHQNLVDFINQVELPLLNSTIQETLRFAGSAMSIRAVMDRIELGGYTFDRGDEIVCALRMVHLDPEIHERPDEYIPRRYMTEKKFKKGEKPVMNHSIPWGGGVSMCEGRHFAQKEIKSLIALLLMKYTIEADPKSTERPVFLEDRMGLGVMHPKGDIRVIIRGRE</sequence>
<accession>A0A9P6HPU6</accession>
<dbReference type="InterPro" id="IPR002403">
    <property type="entry name" value="Cyt_P450_E_grp-IV"/>
</dbReference>
<dbReference type="CDD" id="cd11040">
    <property type="entry name" value="CYP7_CYP8-like"/>
    <property type="match status" value="1"/>
</dbReference>
<evidence type="ECO:0000256" key="11">
    <source>
        <dbReference type="ARBA" id="ARBA00023136"/>
    </source>
</evidence>
<dbReference type="OrthoDB" id="3366823at2759"/>
<dbReference type="InterPro" id="IPR050529">
    <property type="entry name" value="CYP450_sterol_14alpha_dmase"/>
</dbReference>
<keyword evidence="16" id="KW-1185">Reference proteome</keyword>
<evidence type="ECO:0000256" key="4">
    <source>
        <dbReference type="ARBA" id="ARBA00010617"/>
    </source>
</evidence>
<dbReference type="Gene3D" id="1.10.630.10">
    <property type="entry name" value="Cytochrome P450"/>
    <property type="match status" value="1"/>
</dbReference>
<evidence type="ECO:0000256" key="7">
    <source>
        <dbReference type="ARBA" id="ARBA00022824"/>
    </source>
</evidence>
<evidence type="ECO:0000313" key="15">
    <source>
        <dbReference type="EMBL" id="KAF9792068.1"/>
    </source>
</evidence>
<evidence type="ECO:0000256" key="3">
    <source>
        <dbReference type="ARBA" id="ARBA00004860"/>
    </source>
</evidence>
<dbReference type="PANTHER" id="PTHR24304">
    <property type="entry name" value="CYTOCHROME P450 FAMILY 7"/>
    <property type="match status" value="1"/>
</dbReference>
<dbReference type="PANTHER" id="PTHR24304:SF2">
    <property type="entry name" value="24-HYDROXYCHOLESTEROL 7-ALPHA-HYDROXYLASE"/>
    <property type="match status" value="1"/>
</dbReference>
<comment type="similarity">
    <text evidence="4 12">Belongs to the cytochrome P450 family.</text>
</comment>
<keyword evidence="9 12" id="KW-0408">Iron</keyword>
<feature type="binding site" description="axial binding residue" evidence="13">
    <location>
        <position position="431"/>
    </location>
    <ligand>
        <name>heme</name>
        <dbReference type="ChEBI" id="CHEBI:30413"/>
    </ligand>
    <ligandPart>
        <name>Fe</name>
        <dbReference type="ChEBI" id="CHEBI:18248"/>
    </ligandPart>
</feature>
<keyword evidence="11 12" id="KW-0472">Membrane</keyword>
<evidence type="ECO:0000256" key="13">
    <source>
        <dbReference type="PIRSR" id="PIRSR000047-1"/>
    </source>
</evidence>
<reference evidence="15" key="2">
    <citation type="submission" date="2020-11" db="EMBL/GenBank/DDBJ databases">
        <authorList>
            <consortium name="DOE Joint Genome Institute"/>
            <person name="Kuo A."/>
            <person name="Miyauchi S."/>
            <person name="Kiss E."/>
            <person name="Drula E."/>
            <person name="Kohler A."/>
            <person name="Sanchez-Garcia M."/>
            <person name="Andreopoulos B."/>
            <person name="Barry K.W."/>
            <person name="Bonito G."/>
            <person name="Buee M."/>
            <person name="Carver A."/>
            <person name="Chen C."/>
            <person name="Cichocki N."/>
            <person name="Clum A."/>
            <person name="Culley D."/>
            <person name="Crous P.W."/>
            <person name="Fauchery L."/>
            <person name="Girlanda M."/>
            <person name="Hayes R."/>
            <person name="Keri Z."/>
            <person name="Labutti K."/>
            <person name="Lipzen A."/>
            <person name="Lombard V."/>
            <person name="Magnuson J."/>
            <person name="Maillard F."/>
            <person name="Morin E."/>
            <person name="Murat C."/>
            <person name="Nolan M."/>
            <person name="Ohm R."/>
            <person name="Pangilinan J."/>
            <person name="Pereira M."/>
            <person name="Perotto S."/>
            <person name="Peter M."/>
            <person name="Riley R."/>
            <person name="Sitrit Y."/>
            <person name="Stielow B."/>
            <person name="Szollosi G."/>
            <person name="Zifcakova L."/>
            <person name="Stursova M."/>
            <person name="Spatafora J.W."/>
            <person name="Tedersoo L."/>
            <person name="Vaario L.-M."/>
            <person name="Yamada A."/>
            <person name="Yan M."/>
            <person name="Wang P."/>
            <person name="Xu J."/>
            <person name="Bruns T."/>
            <person name="Baldrian P."/>
            <person name="Vilgalys R."/>
            <person name="Henrissat B."/>
            <person name="Grigoriev I.V."/>
            <person name="Hibbett D."/>
            <person name="Nagy L.G."/>
            <person name="Martin F.M."/>
        </authorList>
    </citation>
    <scope>NUCLEOTIDE SEQUENCE</scope>
    <source>
        <strain evidence="15">UH-Tt-Lm1</strain>
    </source>
</reference>
<comment type="pathway">
    <text evidence="3">Lipid metabolism; bile acid biosynthesis.</text>
</comment>
<dbReference type="Proteomes" id="UP000736335">
    <property type="component" value="Unassembled WGS sequence"/>
</dbReference>
<dbReference type="InterPro" id="IPR036396">
    <property type="entry name" value="Cyt_P450_sf"/>
</dbReference>
<evidence type="ECO:0000256" key="14">
    <source>
        <dbReference type="PIRSR" id="PIRSR000047-2"/>
    </source>
</evidence>
<keyword evidence="8" id="KW-0560">Oxidoreductase</keyword>